<dbReference type="PaxDb" id="593117-TGAM_2007"/>
<name>C5A290_THEGJ</name>
<dbReference type="EMBL" id="CP001398">
    <property type="protein sequence ID" value="ACS34509.1"/>
    <property type="molecule type" value="Genomic_DNA"/>
</dbReference>
<dbReference type="AlphaFoldDB" id="C5A290"/>
<reference evidence="1 2" key="1">
    <citation type="journal article" date="2007" name="Genome Biol.">
        <title>Genome analysis and genome-wide proteomics of Thermococcus gammatolerans, the most radioresistant organism known amongst the Archaea.</title>
        <authorList>
            <person name="Zivanovic Y."/>
            <person name="Armengaud J."/>
            <person name="Lagorce A."/>
            <person name="Leplat C."/>
            <person name="Guerin P."/>
            <person name="Dutertre M."/>
            <person name="Anthouard V."/>
            <person name="Forterre P."/>
            <person name="Wincker P."/>
            <person name="Confalonieri F."/>
        </authorList>
    </citation>
    <scope>NUCLEOTIDE SEQUENCE [LARGE SCALE GENOMIC DNA]</scope>
    <source>
        <strain evidence="2">DSM 15229 / JCM 11827 / EJ3</strain>
    </source>
</reference>
<dbReference type="KEGG" id="tga:TGAM_2007"/>
<evidence type="ECO:0000313" key="1">
    <source>
        <dbReference type="EMBL" id="ACS34509.1"/>
    </source>
</evidence>
<accession>C5A290</accession>
<gene>
    <name evidence="1" type="ordered locus">TGAM_2007</name>
</gene>
<evidence type="ECO:0000313" key="2">
    <source>
        <dbReference type="Proteomes" id="UP000001488"/>
    </source>
</evidence>
<dbReference type="OrthoDB" id="98552at2157"/>
<dbReference type="STRING" id="593117.TGAM_2007"/>
<dbReference type="HOGENOM" id="CLU_3148167_0_0_2"/>
<organism evidence="1 2">
    <name type="scientific">Thermococcus gammatolerans (strain DSM 15229 / JCM 11827 / EJ3)</name>
    <dbReference type="NCBI Taxonomy" id="593117"/>
    <lineage>
        <taxon>Archaea</taxon>
        <taxon>Methanobacteriati</taxon>
        <taxon>Methanobacteriota</taxon>
        <taxon>Thermococci</taxon>
        <taxon>Thermococcales</taxon>
        <taxon>Thermococcaceae</taxon>
        <taxon>Thermococcus</taxon>
    </lineage>
</organism>
<protein>
    <submittedName>
        <fullName evidence="1">Uncharacterized protein</fullName>
    </submittedName>
</protein>
<dbReference type="PATRIC" id="fig|593117.10.peg.2017"/>
<dbReference type="GeneID" id="54763118"/>
<dbReference type="Proteomes" id="UP000001488">
    <property type="component" value="Chromosome"/>
</dbReference>
<dbReference type="RefSeq" id="WP_015859612.1">
    <property type="nucleotide sequence ID" value="NC_012804.1"/>
</dbReference>
<dbReference type="eggNOG" id="arCOG09833">
    <property type="taxonomic scope" value="Archaea"/>
</dbReference>
<keyword evidence="2" id="KW-1185">Reference proteome</keyword>
<sequence length="50" mass="6091">MNMLARVRRELVDYIVRETNLSREVVVKVLRAEETFIMKQIRDAMEERPR</sequence>
<proteinExistence type="predicted"/>